<organism evidence="2 3">
    <name type="scientific">Candidatus Portnoybacteria bacterium CG11_big_fil_rev_8_21_14_0_20_44_10</name>
    <dbReference type="NCBI Taxonomy" id="1974818"/>
    <lineage>
        <taxon>Bacteria</taxon>
        <taxon>Candidatus Portnoyibacteriota</taxon>
    </lineage>
</organism>
<dbReference type="Proteomes" id="UP000231550">
    <property type="component" value="Unassembled WGS sequence"/>
</dbReference>
<name>A0A2H0KSY4_9BACT</name>
<accession>A0A2H0KSY4</accession>
<dbReference type="AlphaFoldDB" id="A0A2H0KSY4"/>
<evidence type="ECO:0000313" key="3">
    <source>
        <dbReference type="Proteomes" id="UP000231550"/>
    </source>
</evidence>
<keyword evidence="1" id="KW-1133">Transmembrane helix</keyword>
<evidence type="ECO:0000256" key="1">
    <source>
        <dbReference type="SAM" id="Phobius"/>
    </source>
</evidence>
<sequence length="172" mass="19030">MFSIFKSSKKYIARRFCHFDGFGMVEILIVIFIIAVTLASLLALYSFFLKANAQNGKYIQAVALAQEELEAARNIRDGSWSNLSAASIGAAYYPSQSGSPLRWSLVSGQEVINGFTRQIIFSSVYRDVNDNITETGGTLDGGTLKGIATVFWSDRGQNFNVSLVSYLADWRQ</sequence>
<feature type="transmembrane region" description="Helical" evidence="1">
    <location>
        <begin position="21"/>
        <end position="48"/>
    </location>
</feature>
<evidence type="ECO:0008006" key="4">
    <source>
        <dbReference type="Google" id="ProtNLM"/>
    </source>
</evidence>
<reference evidence="2 3" key="1">
    <citation type="submission" date="2017-09" db="EMBL/GenBank/DDBJ databases">
        <title>Depth-based differentiation of microbial function through sediment-hosted aquifers and enrichment of novel symbionts in the deep terrestrial subsurface.</title>
        <authorList>
            <person name="Probst A.J."/>
            <person name="Ladd B."/>
            <person name="Jarett J.K."/>
            <person name="Geller-Mcgrath D.E."/>
            <person name="Sieber C.M."/>
            <person name="Emerson J.B."/>
            <person name="Anantharaman K."/>
            <person name="Thomas B.C."/>
            <person name="Malmstrom R."/>
            <person name="Stieglmeier M."/>
            <person name="Klingl A."/>
            <person name="Woyke T."/>
            <person name="Ryan C.M."/>
            <person name="Banfield J.F."/>
        </authorList>
    </citation>
    <scope>NUCLEOTIDE SEQUENCE [LARGE SCALE GENOMIC DNA]</scope>
    <source>
        <strain evidence="2">CG11_big_fil_rev_8_21_14_0_20_44_10</strain>
    </source>
</reference>
<protein>
    <recommendedName>
        <fullName evidence="4">Type 4 fimbrial biogenesis protein PilX N-terminal domain-containing protein</fullName>
    </recommendedName>
</protein>
<evidence type="ECO:0000313" key="2">
    <source>
        <dbReference type="EMBL" id="PIQ74405.1"/>
    </source>
</evidence>
<proteinExistence type="predicted"/>
<dbReference type="EMBL" id="PCVN01000056">
    <property type="protein sequence ID" value="PIQ74405.1"/>
    <property type="molecule type" value="Genomic_DNA"/>
</dbReference>
<keyword evidence="1" id="KW-0812">Transmembrane</keyword>
<comment type="caution">
    <text evidence="2">The sequence shown here is derived from an EMBL/GenBank/DDBJ whole genome shotgun (WGS) entry which is preliminary data.</text>
</comment>
<keyword evidence="1" id="KW-0472">Membrane</keyword>
<gene>
    <name evidence="2" type="ORF">COV85_02330</name>
</gene>